<keyword evidence="5" id="KW-0571">Peptide transport</keyword>
<dbReference type="PANTHER" id="PTHR22601">
    <property type="entry name" value="ISP4 LIKE PROTEIN"/>
    <property type="match status" value="1"/>
</dbReference>
<comment type="subcellular location">
    <subcellularLocation>
        <location evidence="1">Membrane</location>
        <topology evidence="1">Multi-pass membrane protein</topology>
    </subcellularLocation>
</comment>
<feature type="transmembrane region" description="Helical" evidence="10">
    <location>
        <begin position="305"/>
        <end position="323"/>
    </location>
</feature>
<feature type="transmembrane region" description="Helical" evidence="10">
    <location>
        <begin position="239"/>
        <end position="256"/>
    </location>
</feature>
<evidence type="ECO:0000256" key="1">
    <source>
        <dbReference type="ARBA" id="ARBA00004141"/>
    </source>
</evidence>
<feature type="region of interest" description="Disordered" evidence="9">
    <location>
        <begin position="1"/>
        <end position="25"/>
    </location>
</feature>
<sequence>MSTLAQVKPEKPFSSSTEDEKYEGNEKILSTFDDRSKLANLTSSEIGEVFAEGPRLIDLGDDGKERPIETDLDYSTRLLSLDDDPTLPIWTFRMWFLSIGLSCFSAVLGQIFILEELLPGPAGNSRFRTPDSRFWRFINPGPFNIKEHVAITIMASTASSSALAISIFAAQDLYYNVRPNAAVGIFTLIGSQLIGYGTAGVMRSFLVYPTFALYPQLIPSVQLFDALHRGQEAVMQKKRLRFFWIIFVVIFVWEWFPNSPWFTRIFGGAAGNEGLGVFSISFDWAYIGSGGNSIGALFTPLATQLSLYGGCLVCIVAFCACYASNTWNAQNFPFLTQLLYYENGTEYNQLAILNDDFTLNKEKLAQQKPLLKEGGSKGLPWYAASQLLFKISRTMYIGAAITHFFIWHYPTVYRIIRDYRTKDCDDPHYRRMKVMHAIVTDMKSVSLRHSLQAYKEISNWWYLAILIGTIAISLATTYAAKSGLPWWAFLIALIFAWMFVPIIGTLNATVGYAPSIENMVQMLGGALVPGKPVANMYFTMYGFNPVTQALNLLRDLKLGQYAKLPPRVTFTVQTVGTIVGGLLNFVIAKVILKSQHTVLRAVQGTNVWSGQQVQSYNSDAVSWGALGKPLYAPGTRYGFVPYMLLVGLGFPIPFWLLHRKYPKVGFNLVFTPILVAELGFLSVGINSAVFTRFGVTILSQYYLRKYRASWFRKYNFLLSAALDGGTSVMIFVYTFAVGGGSGTVIPFPTWALNPKGNPDYCKRLSN</sequence>
<reference evidence="11 12" key="1">
    <citation type="journal article" date="2018" name="Evol. Lett.">
        <title>Horizontal gene cluster transfer increased hallucinogenic mushroom diversity.</title>
        <authorList>
            <person name="Reynolds H.T."/>
            <person name="Vijayakumar V."/>
            <person name="Gluck-Thaler E."/>
            <person name="Korotkin H.B."/>
            <person name="Matheny P.B."/>
            <person name="Slot J.C."/>
        </authorList>
    </citation>
    <scope>NUCLEOTIDE SEQUENCE [LARGE SCALE GENOMIC DNA]</scope>
    <source>
        <strain evidence="11 12">2631</strain>
    </source>
</reference>
<dbReference type="GO" id="GO:0035673">
    <property type="term" value="F:oligopeptide transmembrane transporter activity"/>
    <property type="evidence" value="ECO:0007669"/>
    <property type="project" value="InterPro"/>
</dbReference>
<evidence type="ECO:0008006" key="13">
    <source>
        <dbReference type="Google" id="ProtNLM"/>
    </source>
</evidence>
<evidence type="ECO:0000256" key="4">
    <source>
        <dbReference type="ARBA" id="ARBA00022692"/>
    </source>
</evidence>
<evidence type="ECO:0000256" key="6">
    <source>
        <dbReference type="ARBA" id="ARBA00022927"/>
    </source>
</evidence>
<accession>A0A409WU21</accession>
<keyword evidence="12" id="KW-1185">Reference proteome</keyword>
<dbReference type="NCBIfam" id="TIGR00728">
    <property type="entry name" value="OPT_sfam"/>
    <property type="match status" value="1"/>
</dbReference>
<dbReference type="OrthoDB" id="9986677at2759"/>
<dbReference type="AlphaFoldDB" id="A0A409WU21"/>
<feature type="transmembrane region" description="Helical" evidence="10">
    <location>
        <begin position="94"/>
        <end position="114"/>
    </location>
</feature>
<comment type="similarity">
    <text evidence="2">Belongs to the oligopeptide OPT transporter family.</text>
</comment>
<feature type="transmembrane region" description="Helical" evidence="10">
    <location>
        <begin position="637"/>
        <end position="657"/>
    </location>
</feature>
<keyword evidence="6" id="KW-0653">Protein transport</keyword>
<protein>
    <recommendedName>
        <fullName evidence="13">OPT superfamily oligopeptide transporter</fullName>
    </recommendedName>
</protein>
<feature type="transmembrane region" description="Helical" evidence="10">
    <location>
        <begin position="716"/>
        <end position="736"/>
    </location>
</feature>
<evidence type="ECO:0000256" key="7">
    <source>
        <dbReference type="ARBA" id="ARBA00022989"/>
    </source>
</evidence>
<dbReference type="Proteomes" id="UP000283269">
    <property type="component" value="Unassembled WGS sequence"/>
</dbReference>
<feature type="transmembrane region" description="Helical" evidence="10">
    <location>
        <begin position="149"/>
        <end position="169"/>
    </location>
</feature>
<comment type="caution">
    <text evidence="11">The sequence shown here is derived from an EMBL/GenBank/DDBJ whole genome shotgun (WGS) entry which is preliminary data.</text>
</comment>
<keyword evidence="3" id="KW-0813">Transport</keyword>
<evidence type="ECO:0000256" key="9">
    <source>
        <dbReference type="SAM" id="MobiDB-lite"/>
    </source>
</evidence>
<evidence type="ECO:0000313" key="12">
    <source>
        <dbReference type="Proteomes" id="UP000283269"/>
    </source>
</evidence>
<organism evidence="11 12">
    <name type="scientific">Psilocybe cyanescens</name>
    <dbReference type="NCBI Taxonomy" id="93625"/>
    <lineage>
        <taxon>Eukaryota</taxon>
        <taxon>Fungi</taxon>
        <taxon>Dikarya</taxon>
        <taxon>Basidiomycota</taxon>
        <taxon>Agaricomycotina</taxon>
        <taxon>Agaricomycetes</taxon>
        <taxon>Agaricomycetidae</taxon>
        <taxon>Agaricales</taxon>
        <taxon>Agaricineae</taxon>
        <taxon>Strophariaceae</taxon>
        <taxon>Psilocybe</taxon>
    </lineage>
</organism>
<feature type="transmembrane region" description="Helical" evidence="10">
    <location>
        <begin position="486"/>
        <end position="513"/>
    </location>
</feature>
<dbReference type="InterPro" id="IPR004648">
    <property type="entry name" value="Oligpept_transpt"/>
</dbReference>
<feature type="transmembrane region" description="Helical" evidence="10">
    <location>
        <begin position="205"/>
        <end position="227"/>
    </location>
</feature>
<evidence type="ECO:0000256" key="3">
    <source>
        <dbReference type="ARBA" id="ARBA00022448"/>
    </source>
</evidence>
<dbReference type="EMBL" id="NHYD01003189">
    <property type="protein sequence ID" value="PPQ82024.1"/>
    <property type="molecule type" value="Genomic_DNA"/>
</dbReference>
<proteinExistence type="inferred from homology"/>
<evidence type="ECO:0000313" key="11">
    <source>
        <dbReference type="EMBL" id="PPQ82024.1"/>
    </source>
</evidence>
<evidence type="ECO:0000256" key="2">
    <source>
        <dbReference type="ARBA" id="ARBA00008807"/>
    </source>
</evidence>
<keyword evidence="7 10" id="KW-1133">Transmembrane helix</keyword>
<evidence type="ECO:0000256" key="8">
    <source>
        <dbReference type="ARBA" id="ARBA00023136"/>
    </source>
</evidence>
<keyword evidence="4 10" id="KW-0812">Transmembrane</keyword>
<name>A0A409WU21_PSICY</name>
<dbReference type="InterPro" id="IPR004813">
    <property type="entry name" value="OPT"/>
</dbReference>
<gene>
    <name evidence="11" type="ORF">CVT25_014649</name>
</gene>
<feature type="transmembrane region" description="Helical" evidence="10">
    <location>
        <begin position="460"/>
        <end position="480"/>
    </location>
</feature>
<dbReference type="GO" id="GO:0016020">
    <property type="term" value="C:membrane"/>
    <property type="evidence" value="ECO:0007669"/>
    <property type="project" value="UniProtKB-SubCell"/>
</dbReference>
<dbReference type="Pfam" id="PF03169">
    <property type="entry name" value="OPT"/>
    <property type="match status" value="1"/>
</dbReference>
<keyword evidence="8 10" id="KW-0472">Membrane</keyword>
<feature type="transmembrane region" description="Helical" evidence="10">
    <location>
        <begin position="669"/>
        <end position="695"/>
    </location>
</feature>
<dbReference type="GO" id="GO:0015031">
    <property type="term" value="P:protein transport"/>
    <property type="evidence" value="ECO:0007669"/>
    <property type="project" value="UniProtKB-KW"/>
</dbReference>
<evidence type="ECO:0000256" key="10">
    <source>
        <dbReference type="SAM" id="Phobius"/>
    </source>
</evidence>
<feature type="transmembrane region" description="Helical" evidence="10">
    <location>
        <begin position="181"/>
        <end position="199"/>
    </location>
</feature>
<evidence type="ECO:0000256" key="5">
    <source>
        <dbReference type="ARBA" id="ARBA00022856"/>
    </source>
</evidence>
<dbReference type="InParanoid" id="A0A409WU21"/>